<name>A0A1G8CJK4_ANETH</name>
<dbReference type="EMBL" id="CP080764">
    <property type="protein sequence ID" value="QYY42290.1"/>
    <property type="molecule type" value="Genomic_DNA"/>
</dbReference>
<keyword evidence="5" id="KW-1185">Reference proteome</keyword>
<keyword evidence="1" id="KW-0472">Membrane</keyword>
<evidence type="ECO:0000313" key="5">
    <source>
        <dbReference type="Proteomes" id="UP000826616"/>
    </source>
</evidence>
<protein>
    <recommendedName>
        <fullName evidence="6">PH domain-containing protein</fullName>
    </recommendedName>
</protein>
<evidence type="ECO:0000313" key="2">
    <source>
        <dbReference type="EMBL" id="QYY42290.1"/>
    </source>
</evidence>
<dbReference type="RefSeq" id="WP_057897708.1">
    <property type="nucleotide sequence ID" value="NZ_CP080764.1"/>
</dbReference>
<proteinExistence type="predicted"/>
<evidence type="ECO:0000313" key="3">
    <source>
        <dbReference type="EMBL" id="SDH45614.1"/>
    </source>
</evidence>
<feature type="transmembrane region" description="Helical" evidence="1">
    <location>
        <begin position="6"/>
        <end position="27"/>
    </location>
</feature>
<gene>
    <name evidence="2" type="ORF">K3F53_15740</name>
    <name evidence="3" type="ORF">SAMN04489735_10268</name>
</gene>
<keyword evidence="1" id="KW-1133">Transmembrane helix</keyword>
<organism evidence="3 4">
    <name type="scientific">Aneurinibacillus thermoaerophilus</name>
    <dbReference type="NCBI Taxonomy" id="143495"/>
    <lineage>
        <taxon>Bacteria</taxon>
        <taxon>Bacillati</taxon>
        <taxon>Bacillota</taxon>
        <taxon>Bacilli</taxon>
        <taxon>Bacillales</taxon>
        <taxon>Paenibacillaceae</taxon>
        <taxon>Aneurinibacillus group</taxon>
        <taxon>Aneurinibacillus</taxon>
    </lineage>
</organism>
<reference evidence="3 4" key="1">
    <citation type="submission" date="2016-10" db="EMBL/GenBank/DDBJ databases">
        <authorList>
            <person name="de Groot N.N."/>
        </authorList>
    </citation>
    <scope>NUCLEOTIDE SEQUENCE [LARGE SCALE GENOMIC DNA]</scope>
    <source>
        <strain evidence="3 4">L 420-91</strain>
    </source>
</reference>
<evidence type="ECO:0000256" key="1">
    <source>
        <dbReference type="SAM" id="Phobius"/>
    </source>
</evidence>
<evidence type="ECO:0000313" key="4">
    <source>
        <dbReference type="Proteomes" id="UP000198956"/>
    </source>
</evidence>
<keyword evidence="1" id="KW-0812">Transmembrane</keyword>
<dbReference type="OrthoDB" id="2678974at2"/>
<dbReference type="AlphaFoldDB" id="A0A1G8CJK4"/>
<sequence>MKEILFYISAAMSISFLLFILAFYALIGKKENKSDLAVIGPEYFDVPIWRGKVKEVIHNDNVHATEMDIIVYSKSIFIGFASQGFPFVSIHAGDIIKVHYQRHSVSIQVKEGNGQSAYVTIKGAGEKPLLQFARKAEFIASRARKAGLFS</sequence>
<dbReference type="Proteomes" id="UP000826616">
    <property type="component" value="Chromosome"/>
</dbReference>
<reference evidence="2 5" key="2">
    <citation type="submission" date="2021-08" db="EMBL/GenBank/DDBJ databases">
        <title>Complete genome sequence of the strain Aneurinibacillus thermoaerophilus CCM 8960.</title>
        <authorList>
            <person name="Musilova J."/>
            <person name="Kourilova X."/>
            <person name="Pernicova I."/>
            <person name="Bezdicek M."/>
            <person name="Lengerova M."/>
            <person name="Obruca S."/>
            <person name="Sedlar K."/>
        </authorList>
    </citation>
    <scope>NUCLEOTIDE SEQUENCE [LARGE SCALE GENOMIC DNA]</scope>
    <source>
        <strain evidence="2 5">CCM 8960</strain>
    </source>
</reference>
<accession>A0A1G8CJK4</accession>
<dbReference type="Proteomes" id="UP000198956">
    <property type="component" value="Unassembled WGS sequence"/>
</dbReference>
<evidence type="ECO:0008006" key="6">
    <source>
        <dbReference type="Google" id="ProtNLM"/>
    </source>
</evidence>
<dbReference type="GeneID" id="97142834"/>
<dbReference type="EMBL" id="FNDE01000026">
    <property type="protein sequence ID" value="SDH45614.1"/>
    <property type="molecule type" value="Genomic_DNA"/>
</dbReference>